<protein>
    <recommendedName>
        <fullName evidence="1">Immunity protein Imm33 domain-containing protein</fullName>
    </recommendedName>
</protein>
<sequence length="437" mass="48109">MAKSKKPQAPVLLGEVDLPEGVLLILDPGLGRFWRHDAEPASPRKKDPPEFDLRLTGPDAAAAGSAYEREFDTRYLFDRRDPQDAAEHFARFAQEHGFDARAEVLPARIPHTERARLAIEHGSGLGVVKYNGLWAVAVGGLPRGTGLRVVGMPMPSGEFEGRWESIDLVVDDTVEPVGTESVDGVMVEHGQLLFAGLGPLGHFRMWEPLDGLADYVFSGEDAPALANAVGARDLGNGLFGWKDVPMAQVGEKATPLQERIERESLSVGVDYRPHCNLERLNARLRESEEDTASLVLDGARVVGCGNRWGDGVFTVSRDVDAQGRTLRVRVELGTEERQRMMRRVRLLQQGAIVSRTILDDGEPIRFAERMAPSRPEDSGWAFSSGVEDEAYMDEPSNFAVVSLRYLVDRFKALEPILEAPEGALFRLDGARFVADSD</sequence>
<dbReference type="KEGG" id="mym:A176_000655"/>
<accession>A0A0H4WQ73</accession>
<keyword evidence="3" id="KW-1185">Reference proteome</keyword>
<evidence type="ECO:0000313" key="2">
    <source>
        <dbReference type="EMBL" id="AKQ63743.1"/>
    </source>
</evidence>
<dbReference type="InterPro" id="IPR018689">
    <property type="entry name" value="Imm33_dom"/>
</dbReference>
<dbReference type="EMBL" id="CP012109">
    <property type="protein sequence ID" value="AKQ63743.1"/>
    <property type="molecule type" value="Genomic_DNA"/>
</dbReference>
<dbReference type="OrthoDB" id="4827574at2"/>
<dbReference type="Proteomes" id="UP000009026">
    <property type="component" value="Chromosome"/>
</dbReference>
<dbReference type="STRING" id="1297742.A176_000655"/>
<proteinExistence type="predicted"/>
<gene>
    <name evidence="2" type="ORF">A176_000655</name>
</gene>
<evidence type="ECO:0000259" key="1">
    <source>
        <dbReference type="Pfam" id="PF09951"/>
    </source>
</evidence>
<evidence type="ECO:0000313" key="3">
    <source>
        <dbReference type="Proteomes" id="UP000009026"/>
    </source>
</evidence>
<reference evidence="2 3" key="1">
    <citation type="journal article" date="2016" name="PLoS ONE">
        <title>Complete Genome Sequence and Comparative Genomics of a Novel Myxobacterium Myxococcus hansupus.</title>
        <authorList>
            <person name="Sharma G."/>
            <person name="Narwani T."/>
            <person name="Subramanian S."/>
        </authorList>
    </citation>
    <scope>NUCLEOTIDE SEQUENCE [LARGE SCALE GENOMIC DNA]</scope>
    <source>
        <strain evidence="3">mixupus</strain>
    </source>
</reference>
<dbReference type="AlphaFoldDB" id="A0A0H4WQ73"/>
<dbReference type="RefSeq" id="WP_002636812.1">
    <property type="nucleotide sequence ID" value="NZ_CP012109.1"/>
</dbReference>
<organism evidence="2 3">
    <name type="scientific">Pseudomyxococcus hansupus</name>
    <dbReference type="NCBI Taxonomy" id="1297742"/>
    <lineage>
        <taxon>Bacteria</taxon>
        <taxon>Pseudomonadati</taxon>
        <taxon>Myxococcota</taxon>
        <taxon>Myxococcia</taxon>
        <taxon>Myxococcales</taxon>
        <taxon>Cystobacterineae</taxon>
        <taxon>Myxococcaceae</taxon>
        <taxon>Pseudomyxococcus</taxon>
    </lineage>
</organism>
<dbReference type="eggNOG" id="COG4859">
    <property type="taxonomic scope" value="Bacteria"/>
</dbReference>
<dbReference type="Pfam" id="PF09951">
    <property type="entry name" value="Imm33"/>
    <property type="match status" value="1"/>
</dbReference>
<feature type="domain" description="Immunity protein Imm33" evidence="1">
    <location>
        <begin position="352"/>
        <end position="428"/>
    </location>
</feature>
<dbReference type="PATRIC" id="fig|1297742.4.peg.667"/>
<name>A0A0H4WQ73_9BACT</name>